<comment type="caution">
    <text evidence="2">The sequence shown here is derived from an EMBL/GenBank/DDBJ whole genome shotgun (WGS) entry which is preliminary data.</text>
</comment>
<proteinExistence type="predicted"/>
<dbReference type="AlphaFoldDB" id="A0A1F6CMJ7"/>
<dbReference type="EMBL" id="MFKF01000211">
    <property type="protein sequence ID" value="OGG50211.1"/>
    <property type="molecule type" value="Genomic_DNA"/>
</dbReference>
<dbReference type="InterPro" id="IPR027383">
    <property type="entry name" value="Znf_put"/>
</dbReference>
<evidence type="ECO:0000259" key="1">
    <source>
        <dbReference type="Pfam" id="PF13490"/>
    </source>
</evidence>
<dbReference type="Pfam" id="PF13490">
    <property type="entry name" value="zf-HC2"/>
    <property type="match status" value="1"/>
</dbReference>
<feature type="domain" description="Putative zinc-finger" evidence="1">
    <location>
        <begin position="23"/>
        <end position="57"/>
    </location>
</feature>
<protein>
    <recommendedName>
        <fullName evidence="1">Putative zinc-finger domain-containing protein</fullName>
    </recommendedName>
</protein>
<reference evidence="2 3" key="1">
    <citation type="journal article" date="2016" name="Nat. Commun.">
        <title>Thousands of microbial genomes shed light on interconnected biogeochemical processes in an aquifer system.</title>
        <authorList>
            <person name="Anantharaman K."/>
            <person name="Brown C.T."/>
            <person name="Hug L.A."/>
            <person name="Sharon I."/>
            <person name="Castelle C.J."/>
            <person name="Probst A.J."/>
            <person name="Thomas B.C."/>
            <person name="Singh A."/>
            <person name="Wilkins M.J."/>
            <person name="Karaoz U."/>
            <person name="Brodie E.L."/>
            <person name="Williams K.H."/>
            <person name="Hubbard S.S."/>
            <person name="Banfield J.F."/>
        </authorList>
    </citation>
    <scope>NUCLEOTIDE SEQUENCE [LARGE SCALE GENOMIC DNA]</scope>
    <source>
        <strain evidence="3">RIFCSPLOWO2_12_FULL_64_10</strain>
    </source>
</reference>
<name>A0A1F6CMJ7_HANXR</name>
<organism evidence="2 3">
    <name type="scientific">Handelsmanbacteria sp. (strain RIFCSPLOWO2_12_FULL_64_10)</name>
    <dbReference type="NCBI Taxonomy" id="1817868"/>
    <lineage>
        <taxon>Bacteria</taxon>
        <taxon>Candidatus Handelsmaniibacteriota</taxon>
    </lineage>
</organism>
<accession>A0A1F6CMJ7</accession>
<evidence type="ECO:0000313" key="3">
    <source>
        <dbReference type="Proteomes" id="UP000178606"/>
    </source>
</evidence>
<evidence type="ECO:0000313" key="2">
    <source>
        <dbReference type="EMBL" id="OGG50211.1"/>
    </source>
</evidence>
<gene>
    <name evidence="2" type="ORF">A3F84_26295</name>
</gene>
<dbReference type="Proteomes" id="UP000178606">
    <property type="component" value="Unassembled WGS sequence"/>
</dbReference>
<sequence>MGWLPKKIRRVFLRWLSRQLPPCEEAVRLVSEGMDRGLKFSERLRLSLHLKMCEWCRRYSDQVHLIRHAAHRFPDQLEDRASSSADALSPEARERIQRLLTG</sequence>